<dbReference type="OrthoDB" id="7696379at2759"/>
<dbReference type="SMART" id="SM00343">
    <property type="entry name" value="ZnF_C2HC"/>
    <property type="match status" value="2"/>
</dbReference>
<dbReference type="GO" id="GO:0008270">
    <property type="term" value="F:zinc ion binding"/>
    <property type="evidence" value="ECO:0007669"/>
    <property type="project" value="UniProtKB-KW"/>
</dbReference>
<evidence type="ECO:0000256" key="2">
    <source>
        <dbReference type="SAM" id="MobiDB-lite"/>
    </source>
</evidence>
<feature type="compositionally biased region" description="Basic and acidic residues" evidence="2">
    <location>
        <begin position="439"/>
        <end position="451"/>
    </location>
</feature>
<evidence type="ECO:0000313" key="4">
    <source>
        <dbReference type="EMBL" id="CAG5090566.1"/>
    </source>
</evidence>
<name>A0A8J2HB80_COTCN</name>
<protein>
    <recommendedName>
        <fullName evidence="3">CCHC-type domain-containing protein</fullName>
    </recommendedName>
</protein>
<evidence type="ECO:0000259" key="3">
    <source>
        <dbReference type="PROSITE" id="PS50158"/>
    </source>
</evidence>
<proteinExistence type="predicted"/>
<dbReference type="InterPro" id="IPR036875">
    <property type="entry name" value="Znf_CCHC_sf"/>
</dbReference>
<organism evidence="4 5">
    <name type="scientific">Cotesia congregata</name>
    <name type="common">Parasitoid wasp</name>
    <name type="synonym">Apanteles congregatus</name>
    <dbReference type="NCBI Taxonomy" id="51543"/>
    <lineage>
        <taxon>Eukaryota</taxon>
        <taxon>Metazoa</taxon>
        <taxon>Ecdysozoa</taxon>
        <taxon>Arthropoda</taxon>
        <taxon>Hexapoda</taxon>
        <taxon>Insecta</taxon>
        <taxon>Pterygota</taxon>
        <taxon>Neoptera</taxon>
        <taxon>Endopterygota</taxon>
        <taxon>Hymenoptera</taxon>
        <taxon>Apocrita</taxon>
        <taxon>Ichneumonoidea</taxon>
        <taxon>Braconidae</taxon>
        <taxon>Microgastrinae</taxon>
        <taxon>Cotesia</taxon>
    </lineage>
</organism>
<keyword evidence="1" id="KW-0863">Zinc-finger</keyword>
<reference evidence="4" key="1">
    <citation type="submission" date="2021-04" db="EMBL/GenBank/DDBJ databases">
        <authorList>
            <person name="Chebbi M.A.C M."/>
        </authorList>
    </citation>
    <scope>NUCLEOTIDE SEQUENCE</scope>
</reference>
<accession>A0A8J2HB80</accession>
<feature type="compositionally biased region" description="Basic and acidic residues" evidence="2">
    <location>
        <begin position="400"/>
        <end position="412"/>
    </location>
</feature>
<feature type="domain" description="CCHC-type" evidence="3">
    <location>
        <begin position="283"/>
        <end position="299"/>
    </location>
</feature>
<feature type="region of interest" description="Disordered" evidence="2">
    <location>
        <begin position="321"/>
        <end position="451"/>
    </location>
</feature>
<dbReference type="SUPFAM" id="SSF57756">
    <property type="entry name" value="Retrovirus zinc finger-like domains"/>
    <property type="match status" value="1"/>
</dbReference>
<feature type="compositionally biased region" description="Polar residues" evidence="2">
    <location>
        <begin position="333"/>
        <end position="342"/>
    </location>
</feature>
<feature type="compositionally biased region" description="Basic residues" evidence="2">
    <location>
        <begin position="380"/>
        <end position="389"/>
    </location>
</feature>
<dbReference type="Gene3D" id="4.10.60.10">
    <property type="entry name" value="Zinc finger, CCHC-type"/>
    <property type="match status" value="1"/>
</dbReference>
<comment type="caution">
    <text evidence="4">The sequence shown here is derived from an EMBL/GenBank/DDBJ whole genome shotgun (WGS) entry which is preliminary data.</text>
</comment>
<dbReference type="GO" id="GO:0003676">
    <property type="term" value="F:nucleic acid binding"/>
    <property type="evidence" value="ECO:0007669"/>
    <property type="project" value="InterPro"/>
</dbReference>
<dbReference type="PROSITE" id="PS50158">
    <property type="entry name" value="ZF_CCHC"/>
    <property type="match status" value="1"/>
</dbReference>
<sequence>MTAERQRQTTCTSASETENGLFVDRSKSIPENDHMNEMYGNLVFECVVAKLQSVFKLDENHPNESVDVKIQGNNVILKTQSEVEYKADKSFLTIDEWNALVEWVGNWKGETPVMPRILNQRISEEIDENELLGGDDEIKTNAKDDDTTSDNEECETKRVITTHAVIETTDNSKAVQTEETLANDGRGDWKPSFQAMSRMLQQHTKLLTTAVNTIKGLERVQKEFANAKNEQYLVQDQINERMSEIERNMEQIKECMQAQVKTNECNLNADLEKRVTYLDSKVRCFECGDYGHHSYECPRKGSGLQKYYECNQFTTHKAKDCPERLERQKRNASRGNGKTSGMNRYGYFKNSRGFKQANDRRQYLKRKNSDNSGNSESKKPRVGAHRGRGGFKNSNQHRQNKNEKAKGTESAKDTGNFDDGCFNEKKTSEETTDSIEQTKPSENEVETESKVKMTDNNRLIEKEEISEDNVQNIKTGKKLLYENSNFDTTIWDRKFHDVINQTSRVDTSALHERGT</sequence>
<evidence type="ECO:0000256" key="1">
    <source>
        <dbReference type="PROSITE-ProRule" id="PRU00047"/>
    </source>
</evidence>
<dbReference type="Proteomes" id="UP000786811">
    <property type="component" value="Unassembled WGS sequence"/>
</dbReference>
<dbReference type="AlphaFoldDB" id="A0A8J2HB80"/>
<dbReference type="EMBL" id="CAJNRD030001119">
    <property type="protein sequence ID" value="CAG5090566.1"/>
    <property type="molecule type" value="Genomic_DNA"/>
</dbReference>
<gene>
    <name evidence="4" type="ORF">HICCMSTLAB_LOCUS5680</name>
</gene>
<dbReference type="InterPro" id="IPR001878">
    <property type="entry name" value="Znf_CCHC"/>
</dbReference>
<keyword evidence="5" id="KW-1185">Reference proteome</keyword>
<keyword evidence="1" id="KW-0479">Metal-binding</keyword>
<keyword evidence="1" id="KW-0862">Zinc</keyword>
<evidence type="ECO:0000313" key="5">
    <source>
        <dbReference type="Proteomes" id="UP000786811"/>
    </source>
</evidence>